<accession>A0A0A0DDS7</accession>
<evidence type="ECO:0000256" key="2">
    <source>
        <dbReference type="ARBA" id="ARBA00004496"/>
    </source>
</evidence>
<comment type="caution">
    <text evidence="16">The sequence shown here is derived from an EMBL/GenBank/DDBJ whole genome shotgun (WGS) entry which is preliminary data.</text>
</comment>
<dbReference type="CDD" id="cd05569">
    <property type="entry name" value="PTS_IIB_fructose"/>
    <property type="match status" value="1"/>
</dbReference>
<dbReference type="NCBIfam" id="TIGR00829">
    <property type="entry name" value="FRU"/>
    <property type="match status" value="1"/>
</dbReference>
<dbReference type="SUPFAM" id="SSF52794">
    <property type="entry name" value="PTS system IIB component-like"/>
    <property type="match status" value="1"/>
</dbReference>
<sequence length="653" mass="67184">MKIQDLLRKDVMLLDLQATEKTAVIEEMIQSLVKHGYVTDLETFKEGILAREALTSTGLGDGIAMPHSKNAAVKEATVLFAKSNKGVDYESLDGQPTDLFFMIAAPEGANDTHLAALAELSQYLMKDGFAEKLRKVSSPDEVIALFDQASEKATEPATVAPATEGGDFLVAVTACTTGIAHTYMAQEALQKVAAEMGVGIKVETNGASGVGNKLTAEDIKKAKAVIIAADKAVEMDRFDGKPLINRPVADGIRKTEELINLALSENAEVYKAANGGAVAASSNEKLSLGGAFYKHLMSGVSQMLPFVIGGGIMIAIAFLLDQILGVPQDQLSNLGSYHEIAAQFKAIGAAAFGFMLPVLAGYIAYSIAEKPGLVSGFVAGAIASSGASFGGVAYAAGGEKTLSLAGVSSGFLGALVGGFLAGGVILVLRKLLAGLPRSLEGIRSILLLPLLGVLVTGFLMLAVNIPMSAINTALNDFLASLSGSSAVLLGLLVGGMMAVDMGGPVNKAAYVFGTSTLASTVSTGGSPVMAAVMAAGMVPPLAVFVATLLFKDKFTAEECDSGLTNIVMGLSFITEGAIPFGAADPARAIPSFIVGSALTGALVGLSGIKLMAPHGGIFVIGLTNNPILYLVYVLIGAVVSGIIFGFLRKPLEK</sequence>
<feature type="transmembrane region" description="Helical" evidence="12">
    <location>
        <begin position="303"/>
        <end position="320"/>
    </location>
</feature>
<evidence type="ECO:0000256" key="3">
    <source>
        <dbReference type="ARBA" id="ARBA00022448"/>
    </source>
</evidence>
<dbReference type="InterPro" id="IPR003353">
    <property type="entry name" value="PTS_IIB_fruc"/>
</dbReference>
<protein>
    <submittedName>
        <fullName evidence="16">PTS system, fructose-specific IIA component</fullName>
        <ecNumber evidence="16">2.7.1.69</ecNumber>
    </submittedName>
</protein>
<dbReference type="PROSITE" id="PS51094">
    <property type="entry name" value="PTS_EIIA_TYPE_2"/>
    <property type="match status" value="1"/>
</dbReference>
<dbReference type="InterPro" id="IPR002178">
    <property type="entry name" value="PTS_EIIA_type-2_dom"/>
</dbReference>
<feature type="transmembrane region" description="Helical" evidence="12">
    <location>
        <begin position="444"/>
        <end position="465"/>
    </location>
</feature>
<dbReference type="EMBL" id="JPEN01000074">
    <property type="protein sequence ID" value="KGM36826.1"/>
    <property type="molecule type" value="Genomic_DNA"/>
</dbReference>
<feature type="domain" description="PTS EIIA type-2" evidence="13">
    <location>
        <begin position="5"/>
        <end position="149"/>
    </location>
</feature>
<keyword evidence="6" id="KW-0762">Sugar transport</keyword>
<dbReference type="Pfam" id="PF00359">
    <property type="entry name" value="PTS_EIIA_2"/>
    <property type="match status" value="1"/>
</dbReference>
<evidence type="ECO:0000256" key="9">
    <source>
        <dbReference type="ARBA" id="ARBA00022692"/>
    </source>
</evidence>
<evidence type="ECO:0000259" key="14">
    <source>
        <dbReference type="PROSITE" id="PS51099"/>
    </source>
</evidence>
<dbReference type="NCBIfam" id="TIGR00848">
    <property type="entry name" value="fruA"/>
    <property type="match status" value="1"/>
</dbReference>
<feature type="domain" description="PTS EIIB type-2" evidence="14">
    <location>
        <begin position="169"/>
        <end position="264"/>
    </location>
</feature>
<name>A0A0A0DDS7_9STRE</name>
<comment type="subcellular location">
    <subcellularLocation>
        <location evidence="1">Cell inner membrane</location>
        <topology evidence="1">Multi-pass membrane protein</topology>
    </subcellularLocation>
    <subcellularLocation>
        <location evidence="2">Cytoplasm</location>
    </subcellularLocation>
</comment>
<keyword evidence="10 12" id="KW-1133">Transmembrane helix</keyword>
<evidence type="ECO:0000256" key="8">
    <source>
        <dbReference type="ARBA" id="ARBA00022683"/>
    </source>
</evidence>
<dbReference type="InterPro" id="IPR006327">
    <property type="entry name" value="PTS_IIC_fruc"/>
</dbReference>
<keyword evidence="7 16" id="KW-0808">Transferase</keyword>
<reference evidence="16 17" key="1">
    <citation type="submission" date="2014-06" db="EMBL/GenBank/DDBJ databases">
        <authorList>
            <person name="Teng J.L."/>
            <person name="Huang Y."/>
            <person name="Tse H."/>
            <person name="Lau S.K."/>
            <person name="Woo P.C."/>
        </authorList>
    </citation>
    <scope>NUCLEOTIDE SEQUENCE [LARGE SCALE GENOMIC DNA]</scope>
    <source>
        <strain evidence="16 17">HKU4</strain>
    </source>
</reference>
<evidence type="ECO:0000256" key="7">
    <source>
        <dbReference type="ARBA" id="ARBA00022679"/>
    </source>
</evidence>
<dbReference type="NCBIfam" id="TIGR01427">
    <property type="entry name" value="PTS_IIC_fructo"/>
    <property type="match status" value="1"/>
</dbReference>
<dbReference type="InterPro" id="IPR036095">
    <property type="entry name" value="PTS_EIIB-like_sf"/>
</dbReference>
<feature type="transmembrane region" description="Helical" evidence="12">
    <location>
        <begin position="562"/>
        <end position="582"/>
    </location>
</feature>
<evidence type="ECO:0000256" key="10">
    <source>
        <dbReference type="ARBA" id="ARBA00022989"/>
    </source>
</evidence>
<dbReference type="Gene3D" id="3.40.930.10">
    <property type="entry name" value="Mannitol-specific EII, Chain A"/>
    <property type="match status" value="1"/>
</dbReference>
<dbReference type="GO" id="GO:0022877">
    <property type="term" value="F:protein-N(PI)-phosphohistidine-fructose phosphotransferase system transporter activity"/>
    <property type="evidence" value="ECO:0007669"/>
    <property type="project" value="InterPro"/>
</dbReference>
<dbReference type="eggNOG" id="COG1445">
    <property type="taxonomic scope" value="Bacteria"/>
</dbReference>
<gene>
    <name evidence="16" type="ORF">SSIN_1341</name>
</gene>
<dbReference type="InterPro" id="IPR050864">
    <property type="entry name" value="Bacterial_PTS_Sugar_Transport"/>
</dbReference>
<dbReference type="AlphaFoldDB" id="A0A0A0DDS7"/>
<dbReference type="GO" id="GO:0005737">
    <property type="term" value="C:cytoplasm"/>
    <property type="evidence" value="ECO:0007669"/>
    <property type="project" value="UniProtKB-SubCell"/>
</dbReference>
<dbReference type="InterPro" id="IPR016152">
    <property type="entry name" value="PTrfase/Anion_transptr"/>
</dbReference>
<dbReference type="PROSITE" id="PS51099">
    <property type="entry name" value="PTS_EIIB_TYPE_2"/>
    <property type="match status" value="1"/>
</dbReference>
<keyword evidence="11 12" id="KW-0472">Membrane</keyword>
<dbReference type="InterPro" id="IPR013014">
    <property type="entry name" value="PTS_EIIC_2"/>
</dbReference>
<feature type="transmembrane region" description="Helical" evidence="12">
    <location>
        <begin position="477"/>
        <end position="499"/>
    </location>
</feature>
<evidence type="ECO:0000256" key="1">
    <source>
        <dbReference type="ARBA" id="ARBA00004429"/>
    </source>
</evidence>
<proteinExistence type="predicted"/>
<dbReference type="CDD" id="cd00211">
    <property type="entry name" value="PTS_IIA_fru"/>
    <property type="match status" value="1"/>
</dbReference>
<dbReference type="GO" id="GO:0090563">
    <property type="term" value="F:protein-phosphocysteine-sugar phosphotransferase activity"/>
    <property type="evidence" value="ECO:0007669"/>
    <property type="project" value="TreeGrafter"/>
</dbReference>
<feature type="transmembrane region" description="Helical" evidence="12">
    <location>
        <begin position="377"/>
        <end position="397"/>
    </location>
</feature>
<dbReference type="STRING" id="176090.SSIN_1341"/>
<dbReference type="GO" id="GO:0005351">
    <property type="term" value="F:carbohydrate:proton symporter activity"/>
    <property type="evidence" value="ECO:0007669"/>
    <property type="project" value="InterPro"/>
</dbReference>
<keyword evidence="3" id="KW-0813">Transport</keyword>
<dbReference type="Pfam" id="PF02378">
    <property type="entry name" value="PTS_EIIC"/>
    <property type="match status" value="1"/>
</dbReference>
<organism evidence="16 17">
    <name type="scientific">Streptococcus sinensis</name>
    <dbReference type="NCBI Taxonomy" id="176090"/>
    <lineage>
        <taxon>Bacteria</taxon>
        <taxon>Bacillati</taxon>
        <taxon>Bacillota</taxon>
        <taxon>Bacilli</taxon>
        <taxon>Lactobacillales</taxon>
        <taxon>Streptococcaceae</taxon>
        <taxon>Streptococcus</taxon>
    </lineage>
</organism>
<evidence type="ECO:0000256" key="11">
    <source>
        <dbReference type="ARBA" id="ARBA00023136"/>
    </source>
</evidence>
<dbReference type="Proteomes" id="UP000030019">
    <property type="component" value="Unassembled WGS sequence"/>
</dbReference>
<dbReference type="PANTHER" id="PTHR30505">
    <property type="entry name" value="FRUCTOSE-LIKE PERMEASE"/>
    <property type="match status" value="1"/>
</dbReference>
<dbReference type="GO" id="GO:0005886">
    <property type="term" value="C:plasma membrane"/>
    <property type="evidence" value="ECO:0007669"/>
    <property type="project" value="UniProtKB-SubCell"/>
</dbReference>
<dbReference type="FunFam" id="3.40.50.2300:FF:000014">
    <property type="entry name" value="PTS system fructose-like transporter subunit IIB"/>
    <property type="match status" value="1"/>
</dbReference>
<dbReference type="RefSeq" id="WP_037617104.1">
    <property type="nucleotide sequence ID" value="NZ_JPEN01000074.1"/>
</dbReference>
<evidence type="ECO:0000256" key="12">
    <source>
        <dbReference type="SAM" id="Phobius"/>
    </source>
</evidence>
<dbReference type="PROSITE" id="PS51104">
    <property type="entry name" value="PTS_EIIC_TYPE_2"/>
    <property type="match status" value="1"/>
</dbReference>
<dbReference type="SUPFAM" id="SSF55804">
    <property type="entry name" value="Phoshotransferase/anion transport protein"/>
    <property type="match status" value="1"/>
</dbReference>
<dbReference type="GO" id="GO:0009401">
    <property type="term" value="P:phosphoenolpyruvate-dependent sugar phosphotransferase system"/>
    <property type="evidence" value="ECO:0007669"/>
    <property type="project" value="UniProtKB-KW"/>
</dbReference>
<dbReference type="FunFam" id="3.40.930.10:FF:000009">
    <property type="entry name" value="PTS system, fructose specific IIABC component"/>
    <property type="match status" value="1"/>
</dbReference>
<dbReference type="Gene3D" id="3.40.50.2300">
    <property type="match status" value="1"/>
</dbReference>
<evidence type="ECO:0000256" key="6">
    <source>
        <dbReference type="ARBA" id="ARBA00022597"/>
    </source>
</evidence>
<feature type="transmembrane region" description="Helical" evidence="12">
    <location>
        <begin position="531"/>
        <end position="550"/>
    </location>
</feature>
<dbReference type="eggNOG" id="COG1299">
    <property type="taxonomic scope" value="Bacteria"/>
</dbReference>
<dbReference type="eggNOG" id="COG1762">
    <property type="taxonomic scope" value="Bacteria"/>
</dbReference>
<dbReference type="Pfam" id="PF02302">
    <property type="entry name" value="PTS_IIB"/>
    <property type="match status" value="1"/>
</dbReference>
<dbReference type="EC" id="2.7.1.69" evidence="16"/>
<dbReference type="InterPro" id="IPR003352">
    <property type="entry name" value="PTS_EIIC"/>
</dbReference>
<dbReference type="PANTHER" id="PTHR30505:SF28">
    <property type="entry name" value="PTS SYSTEM 2-O-ALPHA-MANNOSYL-D-GLYCERATE-SPECIFIC EIIABC COMPONENT"/>
    <property type="match status" value="1"/>
</dbReference>
<evidence type="ECO:0000259" key="13">
    <source>
        <dbReference type="PROSITE" id="PS51094"/>
    </source>
</evidence>
<keyword evidence="9 12" id="KW-0812">Transmembrane</keyword>
<dbReference type="PATRIC" id="fig|176090.4.peg.1303"/>
<dbReference type="InterPro" id="IPR004715">
    <property type="entry name" value="PTS_IIA_fruc"/>
</dbReference>
<feature type="transmembrane region" description="Helical" evidence="12">
    <location>
        <begin position="340"/>
        <end position="365"/>
    </location>
</feature>
<evidence type="ECO:0000313" key="17">
    <source>
        <dbReference type="Proteomes" id="UP000030019"/>
    </source>
</evidence>
<keyword evidence="17" id="KW-1185">Reference proteome</keyword>
<evidence type="ECO:0000259" key="15">
    <source>
        <dbReference type="PROSITE" id="PS51104"/>
    </source>
</evidence>
<evidence type="ECO:0000313" key="16">
    <source>
        <dbReference type="EMBL" id="KGM36826.1"/>
    </source>
</evidence>
<keyword evidence="8" id="KW-0598">Phosphotransferase system</keyword>
<evidence type="ECO:0000256" key="5">
    <source>
        <dbReference type="ARBA" id="ARBA00022553"/>
    </source>
</evidence>
<feature type="transmembrane region" description="Helical" evidence="12">
    <location>
        <begin position="627"/>
        <end position="647"/>
    </location>
</feature>
<keyword evidence="5" id="KW-0597">Phosphoprotein</keyword>
<dbReference type="InterPro" id="IPR013011">
    <property type="entry name" value="PTS_EIIB_2"/>
</dbReference>
<feature type="transmembrane region" description="Helical" evidence="12">
    <location>
        <begin position="409"/>
        <end position="432"/>
    </location>
</feature>
<dbReference type="InterPro" id="IPR003501">
    <property type="entry name" value="PTS_EIIB_2/3"/>
</dbReference>
<feature type="domain" description="PTS EIIC type-2" evidence="15">
    <location>
        <begin position="292"/>
        <end position="653"/>
    </location>
</feature>
<keyword evidence="4" id="KW-1003">Cell membrane</keyword>
<evidence type="ECO:0000256" key="4">
    <source>
        <dbReference type="ARBA" id="ARBA00022475"/>
    </source>
</evidence>